<dbReference type="HAMAP" id="MF_00134_B">
    <property type="entry name" value="IGPS_B"/>
    <property type="match status" value="1"/>
</dbReference>
<proteinExistence type="inferred from homology"/>
<evidence type="ECO:0000259" key="9">
    <source>
        <dbReference type="Pfam" id="PF00218"/>
    </source>
</evidence>
<dbReference type="EMBL" id="VOAV01000013">
    <property type="protein sequence ID" value="TWO30005.1"/>
    <property type="molecule type" value="Genomic_DNA"/>
</dbReference>
<dbReference type="Pfam" id="PF00218">
    <property type="entry name" value="IGPS"/>
    <property type="match status" value="1"/>
</dbReference>
<comment type="similarity">
    <text evidence="8">Belongs to the TrpC family.</text>
</comment>
<keyword evidence="3 8" id="KW-0028">Amino-acid biosynthesis</keyword>
<comment type="caution">
    <text evidence="10">The sequence shown here is derived from an EMBL/GenBank/DDBJ whole genome shotgun (WGS) entry which is preliminary data.</text>
</comment>
<evidence type="ECO:0000256" key="5">
    <source>
        <dbReference type="ARBA" id="ARBA00022822"/>
    </source>
</evidence>
<dbReference type="InterPro" id="IPR011060">
    <property type="entry name" value="RibuloseP-bd_barrel"/>
</dbReference>
<dbReference type="InterPro" id="IPR013798">
    <property type="entry name" value="Indole-3-glycerol_P_synth_dom"/>
</dbReference>
<organism evidence="10 11">
    <name type="scientific">Campylobacter lanienae</name>
    <dbReference type="NCBI Taxonomy" id="75658"/>
    <lineage>
        <taxon>Bacteria</taxon>
        <taxon>Pseudomonadati</taxon>
        <taxon>Campylobacterota</taxon>
        <taxon>Epsilonproteobacteria</taxon>
        <taxon>Campylobacterales</taxon>
        <taxon>Campylobacteraceae</taxon>
        <taxon>Campylobacter</taxon>
    </lineage>
</organism>
<evidence type="ECO:0000256" key="8">
    <source>
        <dbReference type="HAMAP-Rule" id="MF_00134"/>
    </source>
</evidence>
<dbReference type="SUPFAM" id="SSF51366">
    <property type="entry name" value="Ribulose-phoshate binding barrel"/>
    <property type="match status" value="1"/>
</dbReference>
<evidence type="ECO:0000256" key="4">
    <source>
        <dbReference type="ARBA" id="ARBA00022793"/>
    </source>
</evidence>
<feature type="domain" description="Indole-3-glycerol phosphate synthase" evidence="9">
    <location>
        <begin position="3"/>
        <end position="251"/>
    </location>
</feature>
<name>A0ABY3G928_9BACT</name>
<gene>
    <name evidence="8 10" type="primary">trpC</name>
    <name evidence="10" type="ORF">XK09_01425</name>
</gene>
<dbReference type="Proteomes" id="UP000321599">
    <property type="component" value="Unassembled WGS sequence"/>
</dbReference>
<evidence type="ECO:0000256" key="6">
    <source>
        <dbReference type="ARBA" id="ARBA00023141"/>
    </source>
</evidence>
<dbReference type="PANTHER" id="PTHR22854">
    <property type="entry name" value="TRYPTOPHAN BIOSYNTHESIS PROTEIN"/>
    <property type="match status" value="1"/>
</dbReference>
<evidence type="ECO:0000313" key="10">
    <source>
        <dbReference type="EMBL" id="TWO30005.1"/>
    </source>
</evidence>
<dbReference type="InterPro" id="IPR001468">
    <property type="entry name" value="Indole-3-GlycerolPSynthase_CS"/>
</dbReference>
<keyword evidence="11" id="KW-1185">Reference proteome</keyword>
<keyword evidence="5 8" id="KW-0822">Tryptophan biosynthesis</keyword>
<dbReference type="CDD" id="cd00331">
    <property type="entry name" value="IGPS"/>
    <property type="match status" value="1"/>
</dbReference>
<comment type="pathway">
    <text evidence="2 8">Amino-acid biosynthesis; L-tryptophan biosynthesis; L-tryptophan from chorismate: step 4/5.</text>
</comment>
<evidence type="ECO:0000256" key="2">
    <source>
        <dbReference type="ARBA" id="ARBA00004696"/>
    </source>
</evidence>
<sequence length="257" mass="29343">MILNQIIDRTKFDLEKQKQKLPFNILQKALSYSRSPLDPLKSLKDGINIIAEVKKASPSKGVIRDDFDPLQIALEYERAGAWAISVLCEPHYFLGSIEYLGLVRRFVNLPLLRKDFIIDRYQIAQARIYGADMILLIAKALDIGSLKDLSSYAKDLGLSVLMEIHDEEDLQKALECDVRLIGINHRNLKTFDMDMELSLKLKELIPSDRVVVAESGLYSYNQILSLNQNGIRGFLIGEHFMRQDDIYQAVMDIRGVK</sequence>
<comment type="catalytic activity">
    <reaction evidence="1 8">
        <text>1-(2-carboxyphenylamino)-1-deoxy-D-ribulose 5-phosphate + H(+) = (1S,2R)-1-C-(indol-3-yl)glycerol 3-phosphate + CO2 + H2O</text>
        <dbReference type="Rhea" id="RHEA:23476"/>
        <dbReference type="ChEBI" id="CHEBI:15377"/>
        <dbReference type="ChEBI" id="CHEBI:15378"/>
        <dbReference type="ChEBI" id="CHEBI:16526"/>
        <dbReference type="ChEBI" id="CHEBI:58613"/>
        <dbReference type="ChEBI" id="CHEBI:58866"/>
        <dbReference type="EC" id="4.1.1.48"/>
    </reaction>
</comment>
<dbReference type="Gene3D" id="3.20.20.70">
    <property type="entry name" value="Aldolase class I"/>
    <property type="match status" value="1"/>
</dbReference>
<dbReference type="RefSeq" id="WP_147498640.1">
    <property type="nucleotide sequence ID" value="NZ_VOAV01000013.1"/>
</dbReference>
<evidence type="ECO:0000313" key="11">
    <source>
        <dbReference type="Proteomes" id="UP000321599"/>
    </source>
</evidence>
<dbReference type="InterPro" id="IPR045186">
    <property type="entry name" value="Indole-3-glycerol_P_synth"/>
</dbReference>
<dbReference type="PROSITE" id="PS00614">
    <property type="entry name" value="IGPS"/>
    <property type="match status" value="1"/>
</dbReference>
<keyword evidence="6 8" id="KW-0057">Aromatic amino acid biosynthesis</keyword>
<accession>A0ABY3G928</accession>
<dbReference type="InterPro" id="IPR013785">
    <property type="entry name" value="Aldolase_TIM"/>
</dbReference>
<dbReference type="NCBIfam" id="NF001377">
    <property type="entry name" value="PRK00278.2-4"/>
    <property type="match status" value="1"/>
</dbReference>
<dbReference type="GO" id="GO:0004425">
    <property type="term" value="F:indole-3-glycerol-phosphate synthase activity"/>
    <property type="evidence" value="ECO:0007669"/>
    <property type="project" value="UniProtKB-EC"/>
</dbReference>
<keyword evidence="7 8" id="KW-0456">Lyase</keyword>
<evidence type="ECO:0000256" key="3">
    <source>
        <dbReference type="ARBA" id="ARBA00022605"/>
    </source>
</evidence>
<dbReference type="NCBIfam" id="NF001378">
    <property type="entry name" value="PRK00278.2-5"/>
    <property type="match status" value="1"/>
</dbReference>
<protein>
    <recommendedName>
        <fullName evidence="8">Indole-3-glycerol phosphate synthase</fullName>
        <shortName evidence="8">IGPS</shortName>
        <ecNumber evidence="8">4.1.1.48</ecNumber>
    </recommendedName>
</protein>
<dbReference type="EC" id="4.1.1.48" evidence="8"/>
<keyword evidence="4 8" id="KW-0210">Decarboxylase</keyword>
<reference evidence="10 11" key="1">
    <citation type="submission" date="2019-07" db="EMBL/GenBank/DDBJ databases">
        <title>Rapid identification of Enteric Bacteria from Whole Genome Sequences (WGS) using Average Nucleotide Identity (ANI).</title>
        <authorList>
            <person name="Lane C."/>
        </authorList>
    </citation>
    <scope>NUCLEOTIDE SEQUENCE [LARGE SCALE GENOMIC DNA]</scope>
    <source>
        <strain evidence="10 11">2013D-9588</strain>
    </source>
</reference>
<evidence type="ECO:0000256" key="1">
    <source>
        <dbReference type="ARBA" id="ARBA00001633"/>
    </source>
</evidence>
<dbReference type="PANTHER" id="PTHR22854:SF2">
    <property type="entry name" value="INDOLE-3-GLYCEROL-PHOSPHATE SYNTHASE"/>
    <property type="match status" value="1"/>
</dbReference>
<evidence type="ECO:0000256" key="7">
    <source>
        <dbReference type="ARBA" id="ARBA00023239"/>
    </source>
</evidence>